<dbReference type="SMR" id="Q7BBW7"/>
<feature type="binding site" evidence="8">
    <location>
        <position position="206"/>
    </location>
    <ligand>
        <name>S-adenosyl-L-methionine</name>
        <dbReference type="ChEBI" id="CHEBI:59789"/>
    </ligand>
</feature>
<dbReference type="PROSITE" id="PS00092">
    <property type="entry name" value="N6_MTASE"/>
    <property type="match status" value="1"/>
</dbReference>
<gene>
    <name evidence="10" type="primary">dam</name>
    <name evidence="13" type="ORF">C2800_09115</name>
    <name evidence="11" type="ORF">NM948_06160</name>
    <name evidence="12" type="ORF">NQF69_11200</name>
</gene>
<dbReference type="Pfam" id="PF02086">
    <property type="entry name" value="MethyltransfD12"/>
    <property type="match status" value="1"/>
</dbReference>
<dbReference type="EMBL" id="PPVL01000008">
    <property type="protein sequence ID" value="NNI79574.1"/>
    <property type="molecule type" value="Genomic_DNA"/>
</dbReference>
<evidence type="ECO:0000256" key="5">
    <source>
        <dbReference type="ARBA" id="ARBA00022705"/>
    </source>
</evidence>
<dbReference type="Proteomes" id="UP000540079">
    <property type="component" value="Unassembled WGS sequence"/>
</dbReference>
<dbReference type="InterPro" id="IPR029063">
    <property type="entry name" value="SAM-dependent_MTases_sf"/>
</dbReference>
<feature type="binding site" evidence="8">
    <location>
        <position position="37"/>
    </location>
    <ligand>
        <name>S-adenosyl-L-methionine</name>
        <dbReference type="ChEBI" id="CHEBI:59789"/>
    </ligand>
</feature>
<keyword evidence="6" id="KW-0238">DNA-binding</keyword>
<dbReference type="GO" id="GO:0009307">
    <property type="term" value="P:DNA restriction-modification system"/>
    <property type="evidence" value="ECO:0007669"/>
    <property type="project" value="InterPro"/>
</dbReference>
<evidence type="ECO:0000256" key="6">
    <source>
        <dbReference type="ARBA" id="ARBA00023125"/>
    </source>
</evidence>
<comment type="catalytic activity">
    <reaction evidence="7 9">
        <text>a 2'-deoxyadenosine in DNA + S-adenosyl-L-methionine = an N(6)-methyl-2'-deoxyadenosine in DNA + S-adenosyl-L-homocysteine + H(+)</text>
        <dbReference type="Rhea" id="RHEA:15197"/>
        <dbReference type="Rhea" id="RHEA-COMP:12418"/>
        <dbReference type="Rhea" id="RHEA-COMP:12419"/>
        <dbReference type="ChEBI" id="CHEBI:15378"/>
        <dbReference type="ChEBI" id="CHEBI:57856"/>
        <dbReference type="ChEBI" id="CHEBI:59789"/>
        <dbReference type="ChEBI" id="CHEBI:90615"/>
        <dbReference type="ChEBI" id="CHEBI:90616"/>
        <dbReference type="EC" id="2.1.1.72"/>
    </reaction>
</comment>
<dbReference type="Proteomes" id="UP001182304">
    <property type="component" value="Unassembled WGS sequence"/>
</dbReference>
<sequence>MPPRRKCPVKRPAIVGKKKAKLIPIKHRPFLKWAGGKFRLSDEINKLLPKTNQCLIEPFVGAGAVFLNTNFERYILADINPDLINLFNFVKNDVEHYINASKPLFFHPEANTSTFYYAKRTQFNLSKDPFERSVIFLYLNRFGFNGLCRYNSKNEFNVPFGTYKRHYFPENELRYFAEKAQNAEFICADFQQTFSLADEKSIIYCDPPYAPLIQDSNFTSYAGNEFSSLHQQMLAELARKTAEERQISVVISNHDTPFTRQIYQNAKIKALKVQRSISHQSARRIKVAELIAVFKGTPLAK</sequence>
<dbReference type="GO" id="GO:0032259">
    <property type="term" value="P:methylation"/>
    <property type="evidence" value="ECO:0007669"/>
    <property type="project" value="UniProtKB-KW"/>
</dbReference>
<feature type="binding site" evidence="8">
    <location>
        <position position="33"/>
    </location>
    <ligand>
        <name>S-adenosyl-L-methionine</name>
        <dbReference type="ChEBI" id="CHEBI:59789"/>
    </ligand>
</feature>
<dbReference type="OMA" id="YMNRHGF"/>
<proteinExistence type="inferred from homology"/>
<evidence type="ECO:0000313" key="11">
    <source>
        <dbReference type="EMBL" id="MDA5623128.1"/>
    </source>
</evidence>
<dbReference type="GO" id="GO:1904047">
    <property type="term" value="F:S-adenosyl-L-methionine binding"/>
    <property type="evidence" value="ECO:0007669"/>
    <property type="project" value="TreeGrafter"/>
</dbReference>
<reference evidence="13 14" key="2">
    <citation type="journal article" date="2018" name="Front. Microbiol.">
        <title>Genetic and Phylogenetic Characteristics of Pasteurella multocida Isolates From Different Host Species.</title>
        <authorList>
            <person name="Peng Z."/>
            <person name="Liang W."/>
            <person name="Wang F."/>
            <person name="Xu Z."/>
            <person name="Xie Z."/>
            <person name="Lian Z."/>
            <person name="Hua L."/>
            <person name="Zhou R."/>
            <person name="Chen H."/>
            <person name="Wu B."/>
        </authorList>
    </citation>
    <scope>NUCLEOTIDE SEQUENCE [LARGE SCALE GENOMIC DNA]</scope>
    <source>
        <strain evidence="13 14">HNA06</strain>
    </source>
</reference>
<feature type="binding site" evidence="8">
    <location>
        <position position="78"/>
    </location>
    <ligand>
        <name>S-adenosyl-L-methionine</name>
        <dbReference type="ChEBI" id="CHEBI:59789"/>
    </ligand>
</feature>
<dbReference type="InterPro" id="IPR012327">
    <property type="entry name" value="MeTrfase_D12"/>
</dbReference>
<reference evidence="10" key="1">
    <citation type="journal article" date="2003" name="Microbiology">
        <title>Alteration of DNA adenine methylase (Dam) activity in Pasteurella multocida causes increased spontaneous mutation frequency and attenuation in mice.</title>
        <authorList>
            <person name="Chen L."/>
            <person name="Paulsen D.B."/>
            <person name="Scruggs D.W."/>
            <person name="Banes M.M."/>
            <person name="Reeks B.Y."/>
            <person name="Lawrence M.L."/>
        </authorList>
    </citation>
    <scope>NUCLEOTIDE SEQUENCE</scope>
    <source>
        <strain evidence="10">ATCC11039</strain>
    </source>
</reference>
<evidence type="ECO:0000313" key="13">
    <source>
        <dbReference type="EMBL" id="NNI79574.1"/>
    </source>
</evidence>
<evidence type="ECO:0000256" key="4">
    <source>
        <dbReference type="ARBA" id="ARBA00022691"/>
    </source>
</evidence>
<reference evidence="12" key="4">
    <citation type="submission" date="2022-07" db="EMBL/GenBank/DDBJ databases">
        <title>Sequence of Pasteurella multocoda 17BRD-035.</title>
        <authorList>
            <person name="Roy Chowdhury P."/>
            <person name="Alhamami T."/>
            <person name="Trott D.J."/>
            <person name="Djordvevic S.P."/>
        </authorList>
    </citation>
    <scope>NUCLEOTIDE SEQUENCE</scope>
    <source>
        <strain evidence="12">17BRD-035</strain>
    </source>
</reference>
<accession>Q7BBW7</accession>
<keyword evidence="3 9" id="KW-0808">Transferase</keyword>
<dbReference type="InterPro" id="IPR012263">
    <property type="entry name" value="M_m6A_EcoRV"/>
</dbReference>
<reference evidence="11" key="3">
    <citation type="submission" date="2022-07" db="EMBL/GenBank/DDBJ databases">
        <title>Genome-based characterization of novel serogroup A variants of Pasteurella multocida.</title>
        <authorList>
            <person name="Prajapati A."/>
            <person name="Yogisharadhya R."/>
            <person name="Mohanty N."/>
            <person name="Chanda M."/>
            <person name="Mendem S.K."/>
            <person name="Siddaramappa S."/>
            <person name="Shivachandra S.B."/>
        </authorList>
    </citation>
    <scope>NUCLEOTIDE SEQUENCE</scope>
    <source>
        <strain evidence="11">NIVEDIPm19</strain>
    </source>
</reference>
<dbReference type="PIRSF" id="PIRSF000398">
    <property type="entry name" value="M_m6A_EcoRV"/>
    <property type="match status" value="1"/>
</dbReference>
<dbReference type="PANTHER" id="PTHR30481">
    <property type="entry name" value="DNA ADENINE METHYLASE"/>
    <property type="match status" value="1"/>
</dbReference>
<evidence type="ECO:0000256" key="3">
    <source>
        <dbReference type="ARBA" id="ARBA00022679"/>
    </source>
</evidence>
<keyword evidence="2 9" id="KW-0489">Methyltransferase</keyword>
<organism evidence="10">
    <name type="scientific">Pasteurella multocida</name>
    <dbReference type="NCBI Taxonomy" id="747"/>
    <lineage>
        <taxon>Bacteria</taxon>
        <taxon>Pseudomonadati</taxon>
        <taxon>Pseudomonadota</taxon>
        <taxon>Gammaproteobacteria</taxon>
        <taxon>Pasteurellales</taxon>
        <taxon>Pasteurellaceae</taxon>
        <taxon>Pasteurella</taxon>
    </lineage>
</organism>
<comment type="similarity">
    <text evidence="1 9">Belongs to the N(4)/N(6)-methyltransferase family.</text>
</comment>
<dbReference type="GO" id="GO:0006298">
    <property type="term" value="P:mismatch repair"/>
    <property type="evidence" value="ECO:0007669"/>
    <property type="project" value="TreeGrafter"/>
</dbReference>
<protein>
    <recommendedName>
        <fullName evidence="9">Site-specific DNA-methyltransferase (adenine-specific)</fullName>
        <ecNumber evidence="9">2.1.1.72</ecNumber>
    </recommendedName>
</protein>
<name>Q7BBW7_PASMD</name>
<dbReference type="PANTHER" id="PTHR30481:SF3">
    <property type="entry name" value="DNA ADENINE METHYLASE"/>
    <property type="match status" value="1"/>
</dbReference>
<dbReference type="EMBL" id="JANIEN010000019">
    <property type="protein sequence ID" value="MDT3453329.1"/>
    <property type="molecule type" value="Genomic_DNA"/>
</dbReference>
<keyword evidence="4 9" id="KW-0949">S-adenosyl-L-methionine</keyword>
<evidence type="ECO:0000256" key="1">
    <source>
        <dbReference type="ARBA" id="ARBA00006594"/>
    </source>
</evidence>
<dbReference type="REBASE" id="284032">
    <property type="entry name" value="M.PmuTB2ORF4475P"/>
</dbReference>
<dbReference type="FunFam" id="1.10.1020.10:FF:000001">
    <property type="entry name" value="Site-specific DNA-methyltransferase (adenine-specific)"/>
    <property type="match status" value="1"/>
</dbReference>
<dbReference type="EMBL" id="JANJHC010000010">
    <property type="protein sequence ID" value="MDA5623128.1"/>
    <property type="molecule type" value="Genomic_DNA"/>
</dbReference>
<dbReference type="AlphaFoldDB" id="Q7BBW7"/>
<evidence type="ECO:0000313" key="10">
    <source>
        <dbReference type="EMBL" id="AAL05864.1"/>
    </source>
</evidence>
<keyword evidence="5" id="KW-0235">DNA replication</keyword>
<dbReference type="Proteomes" id="UP001145481">
    <property type="component" value="Unassembled WGS sequence"/>
</dbReference>
<dbReference type="Gene3D" id="1.10.1020.10">
    <property type="entry name" value="Adenine-specific Methyltransferase, Domain 2"/>
    <property type="match status" value="1"/>
</dbReference>
<dbReference type="InterPro" id="IPR002052">
    <property type="entry name" value="DNA_methylase_N6_adenine_CS"/>
</dbReference>
<evidence type="ECO:0000313" key="12">
    <source>
        <dbReference type="EMBL" id="MDT3453329.1"/>
    </source>
</evidence>
<evidence type="ECO:0000256" key="7">
    <source>
        <dbReference type="ARBA" id="ARBA00047942"/>
    </source>
</evidence>
<dbReference type="PATRIC" id="fig|747.133.peg.268"/>
<dbReference type="KEGG" id="pmul:DR93_744"/>
<evidence type="ECO:0000256" key="8">
    <source>
        <dbReference type="PIRSR" id="PIRSR000398-1"/>
    </source>
</evidence>
<dbReference type="RefSeq" id="WP_005723696.1">
    <property type="nucleotide sequence ID" value="NZ_AP025519.1"/>
</dbReference>
<dbReference type="REBASE" id="227849">
    <property type="entry name" value="M.Pmu60385I"/>
</dbReference>
<dbReference type="InterPro" id="IPR023095">
    <property type="entry name" value="Ade_MeTrfase_dom_2"/>
</dbReference>
<dbReference type="EMBL" id="AF411317">
    <property type="protein sequence ID" value="AAL05864.1"/>
    <property type="molecule type" value="Genomic_DNA"/>
</dbReference>
<evidence type="ECO:0000313" key="14">
    <source>
        <dbReference type="Proteomes" id="UP000540079"/>
    </source>
</evidence>
<dbReference type="EC" id="2.1.1.72" evidence="9"/>
<dbReference type="GO" id="GO:0043565">
    <property type="term" value="F:sequence-specific DNA binding"/>
    <property type="evidence" value="ECO:0007669"/>
    <property type="project" value="TreeGrafter"/>
</dbReference>
<dbReference type="NCBIfam" id="TIGR00571">
    <property type="entry name" value="dam"/>
    <property type="match status" value="1"/>
</dbReference>
<dbReference type="REBASE" id="7346">
    <property type="entry name" value="M.PmuADam"/>
</dbReference>
<dbReference type="SUPFAM" id="SSF53335">
    <property type="entry name" value="S-adenosyl-L-methionine-dependent methyltransferases"/>
    <property type="match status" value="1"/>
</dbReference>
<dbReference type="GO" id="GO:0006260">
    <property type="term" value="P:DNA replication"/>
    <property type="evidence" value="ECO:0007669"/>
    <property type="project" value="UniProtKB-KW"/>
</dbReference>
<evidence type="ECO:0000256" key="9">
    <source>
        <dbReference type="RuleBase" id="RU361257"/>
    </source>
</evidence>
<evidence type="ECO:0000256" key="2">
    <source>
        <dbReference type="ARBA" id="ARBA00022603"/>
    </source>
</evidence>
<dbReference type="GO" id="GO:0009007">
    <property type="term" value="F:site-specific DNA-methyltransferase (adenine-specific) activity"/>
    <property type="evidence" value="ECO:0007669"/>
    <property type="project" value="UniProtKB-UniRule"/>
</dbReference>
<dbReference type="PRINTS" id="PR00505">
    <property type="entry name" value="D12N6MTFRASE"/>
</dbReference>
<dbReference type="Gene3D" id="3.40.50.150">
    <property type="entry name" value="Vaccinia Virus protein VP39"/>
    <property type="match status" value="1"/>
</dbReference>